<protein>
    <recommendedName>
        <fullName evidence="4">Secreted protein</fullName>
    </recommendedName>
</protein>
<feature type="signal peptide" evidence="1">
    <location>
        <begin position="1"/>
        <end position="25"/>
    </location>
</feature>
<name>A0AAD4M2R4_9AGAM</name>
<comment type="caution">
    <text evidence="2">The sequence shown here is derived from an EMBL/GenBank/DDBJ whole genome shotgun (WGS) entry which is preliminary data.</text>
</comment>
<evidence type="ECO:0008006" key="4">
    <source>
        <dbReference type="Google" id="ProtNLM"/>
    </source>
</evidence>
<organism evidence="2 3">
    <name type="scientific">Multifurca ochricompacta</name>
    <dbReference type="NCBI Taxonomy" id="376703"/>
    <lineage>
        <taxon>Eukaryota</taxon>
        <taxon>Fungi</taxon>
        <taxon>Dikarya</taxon>
        <taxon>Basidiomycota</taxon>
        <taxon>Agaricomycotina</taxon>
        <taxon>Agaricomycetes</taxon>
        <taxon>Russulales</taxon>
        <taxon>Russulaceae</taxon>
        <taxon>Multifurca</taxon>
    </lineage>
</organism>
<dbReference type="EMBL" id="WTXG01000022">
    <property type="protein sequence ID" value="KAI0299690.1"/>
    <property type="molecule type" value="Genomic_DNA"/>
</dbReference>
<gene>
    <name evidence="2" type="ORF">B0F90DRAFT_1727831</name>
</gene>
<evidence type="ECO:0000313" key="3">
    <source>
        <dbReference type="Proteomes" id="UP001203297"/>
    </source>
</evidence>
<proteinExistence type="predicted"/>
<keyword evidence="1" id="KW-0732">Signal</keyword>
<keyword evidence="3" id="KW-1185">Reference proteome</keyword>
<feature type="chain" id="PRO_5042015319" description="Secreted protein" evidence="1">
    <location>
        <begin position="26"/>
        <end position="86"/>
    </location>
</feature>
<dbReference type="Proteomes" id="UP001203297">
    <property type="component" value="Unassembled WGS sequence"/>
</dbReference>
<evidence type="ECO:0000313" key="2">
    <source>
        <dbReference type="EMBL" id="KAI0299690.1"/>
    </source>
</evidence>
<reference evidence="2" key="1">
    <citation type="journal article" date="2022" name="New Phytol.">
        <title>Evolutionary transition to the ectomycorrhizal habit in the genomes of a hyperdiverse lineage of mushroom-forming fungi.</title>
        <authorList>
            <person name="Looney B."/>
            <person name="Miyauchi S."/>
            <person name="Morin E."/>
            <person name="Drula E."/>
            <person name="Courty P.E."/>
            <person name="Kohler A."/>
            <person name="Kuo A."/>
            <person name="LaButti K."/>
            <person name="Pangilinan J."/>
            <person name="Lipzen A."/>
            <person name="Riley R."/>
            <person name="Andreopoulos W."/>
            <person name="He G."/>
            <person name="Johnson J."/>
            <person name="Nolan M."/>
            <person name="Tritt A."/>
            <person name="Barry K.W."/>
            <person name="Grigoriev I.V."/>
            <person name="Nagy L.G."/>
            <person name="Hibbett D."/>
            <person name="Henrissat B."/>
            <person name="Matheny P.B."/>
            <person name="Labbe J."/>
            <person name="Martin F.M."/>
        </authorList>
    </citation>
    <scope>NUCLEOTIDE SEQUENCE</scope>
    <source>
        <strain evidence="2">BPL690</strain>
    </source>
</reference>
<dbReference type="AlphaFoldDB" id="A0AAD4M2R4"/>
<sequence length="86" mass="9256">MGMHGRQPILVRCLLCVSHSSGVVGLAIPWTPPVVGGFSCPEPCCGPLDYSNKRCPDIPPDQLYCQCRTQMLNQSTGTELPEIGPT</sequence>
<accession>A0AAD4M2R4</accession>
<evidence type="ECO:0000256" key="1">
    <source>
        <dbReference type="SAM" id="SignalP"/>
    </source>
</evidence>